<feature type="transmembrane region" description="Helical" evidence="6">
    <location>
        <begin position="141"/>
        <end position="164"/>
    </location>
</feature>
<feature type="transmembrane region" description="Helical" evidence="6">
    <location>
        <begin position="245"/>
        <end position="271"/>
    </location>
</feature>
<accession>A0A090MR28</accession>
<feature type="transmembrane region" description="Helical" evidence="6">
    <location>
        <begin position="83"/>
        <end position="105"/>
    </location>
</feature>
<evidence type="ECO:0000313" key="7">
    <source>
        <dbReference type="EMBL" id="CEG08084.1"/>
    </source>
</evidence>
<dbReference type="EMBL" id="CCAZ020000001">
    <property type="protein sequence ID" value="CEG08084.1"/>
    <property type="molecule type" value="Genomic_DNA"/>
</dbReference>
<dbReference type="RefSeq" id="WP_048756108.1">
    <property type="nucleotide sequence ID" value="NZ_CCAZ020000001.1"/>
</dbReference>
<dbReference type="STRING" id="1035.BN961_01493"/>
<feature type="transmembrane region" description="Helical" evidence="6">
    <location>
        <begin position="7"/>
        <end position="30"/>
    </location>
</feature>
<dbReference type="Proteomes" id="UP000035762">
    <property type="component" value="Unassembled WGS sequence"/>
</dbReference>
<evidence type="ECO:0000256" key="5">
    <source>
        <dbReference type="ARBA" id="ARBA00023136"/>
    </source>
</evidence>
<feature type="transmembrane region" description="Helical" evidence="6">
    <location>
        <begin position="291"/>
        <end position="308"/>
    </location>
</feature>
<dbReference type="InterPro" id="IPR050833">
    <property type="entry name" value="Poly_Biosynth_Transport"/>
</dbReference>
<keyword evidence="2" id="KW-1003">Cell membrane</keyword>
<gene>
    <name evidence="7" type="ORF">BN961_01493</name>
</gene>
<feature type="transmembrane region" description="Helical" evidence="6">
    <location>
        <begin position="357"/>
        <end position="377"/>
    </location>
</feature>
<dbReference type="PANTHER" id="PTHR30250">
    <property type="entry name" value="PST FAMILY PREDICTED COLANIC ACID TRANSPORTER"/>
    <property type="match status" value="1"/>
</dbReference>
<dbReference type="Pfam" id="PF01943">
    <property type="entry name" value="Polysacc_synt"/>
    <property type="match status" value="1"/>
</dbReference>
<feature type="transmembrane region" description="Helical" evidence="6">
    <location>
        <begin position="111"/>
        <end position="129"/>
    </location>
</feature>
<feature type="transmembrane region" description="Helical" evidence="6">
    <location>
        <begin position="207"/>
        <end position="225"/>
    </location>
</feature>
<dbReference type="PANTHER" id="PTHR30250:SF31">
    <property type="entry name" value="INNER MEMBRANE PROTEIN YGHQ"/>
    <property type="match status" value="1"/>
</dbReference>
<evidence type="ECO:0000256" key="6">
    <source>
        <dbReference type="SAM" id="Phobius"/>
    </source>
</evidence>
<dbReference type="OrthoDB" id="8581970at2"/>
<comment type="caution">
    <text evidence="7">The sequence shown here is derived from an EMBL/GenBank/DDBJ whole genome shotgun (WGS) entry which is preliminary data.</text>
</comment>
<feature type="transmembrane region" description="Helical" evidence="6">
    <location>
        <begin position="36"/>
        <end position="62"/>
    </location>
</feature>
<feature type="transmembrane region" description="Helical" evidence="6">
    <location>
        <begin position="440"/>
        <end position="463"/>
    </location>
</feature>
<feature type="transmembrane region" description="Helical" evidence="6">
    <location>
        <begin position="383"/>
        <end position="405"/>
    </location>
</feature>
<reference evidence="7 8" key="1">
    <citation type="journal article" date="2014" name="Genome Announc.">
        <title>Genome Sequence of Afipia felis Strain 76713, Isolated in Hospital Water Using an Amoeba Co-Culture Procedure.</title>
        <authorList>
            <person name="Benamar S."/>
            <person name="La Scola B."/>
            <person name="Croce O."/>
        </authorList>
    </citation>
    <scope>NUCLEOTIDE SEQUENCE [LARGE SCALE GENOMIC DNA]</scope>
    <source>
        <strain evidence="7 8">76713</strain>
    </source>
</reference>
<keyword evidence="3 6" id="KW-0812">Transmembrane</keyword>
<comment type="subcellular location">
    <subcellularLocation>
        <location evidence="1">Cell membrane</location>
        <topology evidence="1">Multi-pass membrane protein</topology>
    </subcellularLocation>
</comment>
<feature type="transmembrane region" description="Helical" evidence="6">
    <location>
        <begin position="417"/>
        <end position="434"/>
    </location>
</feature>
<keyword evidence="5 6" id="KW-0472">Membrane</keyword>
<feature type="transmembrane region" description="Helical" evidence="6">
    <location>
        <begin position="314"/>
        <end position="337"/>
    </location>
</feature>
<feature type="transmembrane region" description="Helical" evidence="6">
    <location>
        <begin position="176"/>
        <end position="195"/>
    </location>
</feature>
<keyword evidence="8" id="KW-1185">Reference proteome</keyword>
<evidence type="ECO:0000256" key="1">
    <source>
        <dbReference type="ARBA" id="ARBA00004651"/>
    </source>
</evidence>
<protein>
    <submittedName>
        <fullName evidence="7">Polysaccharide biosynthesis protein</fullName>
    </submittedName>
</protein>
<organism evidence="7 8">
    <name type="scientific">Afipia felis</name>
    <name type="common">Cat scratch disease bacillus</name>
    <dbReference type="NCBI Taxonomy" id="1035"/>
    <lineage>
        <taxon>Bacteria</taxon>
        <taxon>Pseudomonadati</taxon>
        <taxon>Pseudomonadota</taxon>
        <taxon>Alphaproteobacteria</taxon>
        <taxon>Hyphomicrobiales</taxon>
        <taxon>Nitrobacteraceae</taxon>
        <taxon>Afipia</taxon>
    </lineage>
</organism>
<keyword evidence="4 6" id="KW-1133">Transmembrane helix</keyword>
<proteinExistence type="predicted"/>
<dbReference type="AlphaFoldDB" id="A0A090MR28"/>
<name>A0A090MR28_AFIFE</name>
<evidence type="ECO:0000256" key="3">
    <source>
        <dbReference type="ARBA" id="ARBA00022692"/>
    </source>
</evidence>
<dbReference type="InterPro" id="IPR002797">
    <property type="entry name" value="Polysacc_synth"/>
</dbReference>
<evidence type="ECO:0000256" key="2">
    <source>
        <dbReference type="ARBA" id="ARBA00022475"/>
    </source>
</evidence>
<evidence type="ECO:0000256" key="4">
    <source>
        <dbReference type="ARBA" id="ARBA00022989"/>
    </source>
</evidence>
<evidence type="ECO:0000313" key="8">
    <source>
        <dbReference type="Proteomes" id="UP000035762"/>
    </source>
</evidence>
<dbReference type="GO" id="GO:0005886">
    <property type="term" value="C:plasma membrane"/>
    <property type="evidence" value="ECO:0007669"/>
    <property type="project" value="UniProtKB-SubCell"/>
</dbReference>
<sequence>MLLRHTLLYLPAQVIGPLFQLLAMIVWTHVVSDHTLGIITLVTATHELLQIGFLSWWSQYALRFFGRYESAGEEQRFYATESFVILVSMVLQSLAIVGVVLIVIAPDASPFLLAASVGYVISRTLNLYIGERARARHQIGIYSIQQIVGPSAGLLLGLFLIHLFGPMPEWPLTGYFVLQLLAAIAVLPFIGYSTRLWPIDREIFRHALHYGVPIIIGGGLGWVGLNASRFILNDMLGVAAAGLFAVGYGLGQRAAAVAAMLVTAAAFPLAVKHMEQGGSKAAMDQLVDNSALLFAILVPSIAGIYSLRVEIVHLLIAAPFQTATLAILPLSALAGSIRNLRAHFGDQVFLLHNRTRLMVVVSSIDAAVTVTLSVIFIHRWGLVGAAAATVGSACAAAAVSFVIGFTKFGLTLPVSHLLRSGIATILMMVVLHRLPEATNFAGLAFHIAIGAGIYATALAVFYARSLFQLWVVRAHQPLRS</sequence>